<feature type="compositionally biased region" description="Basic and acidic residues" evidence="1">
    <location>
        <begin position="219"/>
        <end position="230"/>
    </location>
</feature>
<evidence type="ECO:0000313" key="2">
    <source>
        <dbReference type="EMBL" id="OJT15580.1"/>
    </source>
</evidence>
<reference evidence="2 3" key="1">
    <citation type="submission" date="2016-10" db="EMBL/GenBank/DDBJ databases">
        <title>Genome sequence of the basidiomycete white-rot fungus Trametes pubescens.</title>
        <authorList>
            <person name="Makela M.R."/>
            <person name="Granchi Z."/>
            <person name="Peng M."/>
            <person name="De Vries R.P."/>
            <person name="Grigoriev I."/>
            <person name="Riley R."/>
            <person name="Hilden K."/>
        </authorList>
    </citation>
    <scope>NUCLEOTIDE SEQUENCE [LARGE SCALE GENOMIC DNA]</scope>
    <source>
        <strain evidence="2 3">FBCC735</strain>
    </source>
</reference>
<evidence type="ECO:0000313" key="3">
    <source>
        <dbReference type="Proteomes" id="UP000184267"/>
    </source>
</evidence>
<organism evidence="2 3">
    <name type="scientific">Trametes pubescens</name>
    <name type="common">White-rot fungus</name>
    <dbReference type="NCBI Taxonomy" id="154538"/>
    <lineage>
        <taxon>Eukaryota</taxon>
        <taxon>Fungi</taxon>
        <taxon>Dikarya</taxon>
        <taxon>Basidiomycota</taxon>
        <taxon>Agaricomycotina</taxon>
        <taxon>Agaricomycetes</taxon>
        <taxon>Polyporales</taxon>
        <taxon>Polyporaceae</taxon>
        <taxon>Trametes</taxon>
    </lineage>
</organism>
<proteinExistence type="predicted"/>
<name>A0A1M2W766_TRAPU</name>
<dbReference type="EMBL" id="MNAD01000148">
    <property type="protein sequence ID" value="OJT15580.1"/>
    <property type="molecule type" value="Genomic_DNA"/>
</dbReference>
<comment type="caution">
    <text evidence="2">The sequence shown here is derived from an EMBL/GenBank/DDBJ whole genome shotgun (WGS) entry which is preliminary data.</text>
</comment>
<feature type="region of interest" description="Disordered" evidence="1">
    <location>
        <begin position="210"/>
        <end position="230"/>
    </location>
</feature>
<dbReference type="STRING" id="154538.A0A1M2W766"/>
<sequence length="230" mass="25609">MLFIRPQLSWYASKTDLLPPTLPDHRHLAFPEASFDCSGNSGALLILHACGMGHEILSDRTVTNYIDANFDSWLSFANHILGLDLHEDDIRFVTGTIKTSQWALAAFRGSYKHKQGAFTGNLAGGGTVSFSMSISEYALLVSQYRAGPPGPESEHAHFPRSHHIAPAITSSESSSARTETRYDQCIFEFCNFSKRKTRLDKRLEKRLRFLKSGAGPHELPPRPDDTEFGP</sequence>
<accession>A0A1M2W766</accession>
<dbReference type="OrthoDB" id="2791100at2759"/>
<evidence type="ECO:0000256" key="1">
    <source>
        <dbReference type="SAM" id="MobiDB-lite"/>
    </source>
</evidence>
<keyword evidence="3" id="KW-1185">Reference proteome</keyword>
<protein>
    <submittedName>
        <fullName evidence="2">Uncharacterized protein</fullName>
    </submittedName>
</protein>
<dbReference type="Proteomes" id="UP000184267">
    <property type="component" value="Unassembled WGS sequence"/>
</dbReference>
<gene>
    <name evidence="2" type="ORF">TRAPUB_6180</name>
</gene>
<dbReference type="AlphaFoldDB" id="A0A1M2W766"/>